<protein>
    <submittedName>
        <fullName evidence="2">Uncharacterized protein</fullName>
    </submittedName>
</protein>
<sequence length="49" mass="5621">MDFVLNLVVYAVPFLILYFVIAAAVKRGIDRSEVGKMLVEKHLEKNNKK</sequence>
<comment type="caution">
    <text evidence="2">The sequence shown here is derived from an EMBL/GenBank/DDBJ whole genome shotgun (WGS) entry which is preliminary data.</text>
</comment>
<accession>A0A9X0YT42</accession>
<evidence type="ECO:0000313" key="3">
    <source>
        <dbReference type="Proteomes" id="UP001138793"/>
    </source>
</evidence>
<evidence type="ECO:0000313" key="2">
    <source>
        <dbReference type="EMBL" id="MBP2076820.1"/>
    </source>
</evidence>
<evidence type="ECO:0000256" key="1">
    <source>
        <dbReference type="SAM" id="Phobius"/>
    </source>
</evidence>
<proteinExistence type="predicted"/>
<gene>
    <name evidence="2" type="ORF">J2Z64_001032</name>
</gene>
<keyword evidence="1" id="KW-0472">Membrane</keyword>
<feature type="transmembrane region" description="Helical" evidence="1">
    <location>
        <begin position="6"/>
        <end position="25"/>
    </location>
</feature>
<dbReference type="AlphaFoldDB" id="A0A9X0YT42"/>
<keyword evidence="1" id="KW-0812">Transmembrane</keyword>
<dbReference type="RefSeq" id="WP_187773681.1">
    <property type="nucleotide sequence ID" value="NZ_JAGGMB010000002.1"/>
</dbReference>
<organism evidence="2 3">
    <name type="scientific">Oceanobacillus polygoni</name>
    <dbReference type="NCBI Taxonomy" id="1235259"/>
    <lineage>
        <taxon>Bacteria</taxon>
        <taxon>Bacillati</taxon>
        <taxon>Bacillota</taxon>
        <taxon>Bacilli</taxon>
        <taxon>Bacillales</taxon>
        <taxon>Bacillaceae</taxon>
        <taxon>Oceanobacillus</taxon>
    </lineage>
</organism>
<dbReference type="EMBL" id="JAGGMB010000002">
    <property type="protein sequence ID" value="MBP2076820.1"/>
    <property type="molecule type" value="Genomic_DNA"/>
</dbReference>
<reference evidence="2" key="1">
    <citation type="submission" date="2021-03" db="EMBL/GenBank/DDBJ databases">
        <title>Genomic Encyclopedia of Type Strains, Phase IV (KMG-IV): sequencing the most valuable type-strain genomes for metagenomic binning, comparative biology and taxonomic classification.</title>
        <authorList>
            <person name="Goeker M."/>
        </authorList>
    </citation>
    <scope>NUCLEOTIDE SEQUENCE</scope>
    <source>
        <strain evidence="2">DSM 107338</strain>
    </source>
</reference>
<dbReference type="Proteomes" id="UP001138793">
    <property type="component" value="Unassembled WGS sequence"/>
</dbReference>
<keyword evidence="3" id="KW-1185">Reference proteome</keyword>
<keyword evidence="1" id="KW-1133">Transmembrane helix</keyword>
<name>A0A9X0YT42_9BACI</name>